<dbReference type="Proteomes" id="UP000821845">
    <property type="component" value="Chromosome 3"/>
</dbReference>
<name>A0ACB7SR28_HYAAI</name>
<dbReference type="EMBL" id="CM023483">
    <property type="protein sequence ID" value="KAH6936491.1"/>
    <property type="molecule type" value="Genomic_DNA"/>
</dbReference>
<protein>
    <submittedName>
        <fullName evidence="1">Uncharacterized protein</fullName>
    </submittedName>
</protein>
<reference evidence="1" key="1">
    <citation type="submission" date="2020-05" db="EMBL/GenBank/DDBJ databases">
        <title>Large-scale comparative analyses of tick genomes elucidate their genetic diversity and vector capacities.</title>
        <authorList>
            <person name="Jia N."/>
            <person name="Wang J."/>
            <person name="Shi W."/>
            <person name="Du L."/>
            <person name="Sun Y."/>
            <person name="Zhan W."/>
            <person name="Jiang J."/>
            <person name="Wang Q."/>
            <person name="Zhang B."/>
            <person name="Ji P."/>
            <person name="Sakyi L.B."/>
            <person name="Cui X."/>
            <person name="Yuan T."/>
            <person name="Jiang B."/>
            <person name="Yang W."/>
            <person name="Lam T.T.-Y."/>
            <person name="Chang Q."/>
            <person name="Ding S."/>
            <person name="Wang X."/>
            <person name="Zhu J."/>
            <person name="Ruan X."/>
            <person name="Zhao L."/>
            <person name="Wei J."/>
            <person name="Que T."/>
            <person name="Du C."/>
            <person name="Cheng J."/>
            <person name="Dai P."/>
            <person name="Han X."/>
            <person name="Huang E."/>
            <person name="Gao Y."/>
            <person name="Liu J."/>
            <person name="Shao H."/>
            <person name="Ye R."/>
            <person name="Li L."/>
            <person name="Wei W."/>
            <person name="Wang X."/>
            <person name="Wang C."/>
            <person name="Yang T."/>
            <person name="Huo Q."/>
            <person name="Li W."/>
            <person name="Guo W."/>
            <person name="Chen H."/>
            <person name="Zhou L."/>
            <person name="Ni X."/>
            <person name="Tian J."/>
            <person name="Zhou Y."/>
            <person name="Sheng Y."/>
            <person name="Liu T."/>
            <person name="Pan Y."/>
            <person name="Xia L."/>
            <person name="Li J."/>
            <person name="Zhao F."/>
            <person name="Cao W."/>
        </authorList>
    </citation>
    <scope>NUCLEOTIDE SEQUENCE</scope>
    <source>
        <strain evidence="1">Hyas-2018</strain>
    </source>
</reference>
<proteinExistence type="predicted"/>
<keyword evidence="2" id="KW-1185">Reference proteome</keyword>
<organism evidence="1 2">
    <name type="scientific">Hyalomma asiaticum</name>
    <name type="common">Tick</name>
    <dbReference type="NCBI Taxonomy" id="266040"/>
    <lineage>
        <taxon>Eukaryota</taxon>
        <taxon>Metazoa</taxon>
        <taxon>Ecdysozoa</taxon>
        <taxon>Arthropoda</taxon>
        <taxon>Chelicerata</taxon>
        <taxon>Arachnida</taxon>
        <taxon>Acari</taxon>
        <taxon>Parasitiformes</taxon>
        <taxon>Ixodida</taxon>
        <taxon>Ixodoidea</taxon>
        <taxon>Ixodidae</taxon>
        <taxon>Hyalomminae</taxon>
        <taxon>Hyalomma</taxon>
    </lineage>
</organism>
<evidence type="ECO:0000313" key="1">
    <source>
        <dbReference type="EMBL" id="KAH6936491.1"/>
    </source>
</evidence>
<evidence type="ECO:0000313" key="2">
    <source>
        <dbReference type="Proteomes" id="UP000821845"/>
    </source>
</evidence>
<sequence length="118" mass="12686">MRTAKPPHFIRCERKRNTAGAAPKGLARAKLDTSRAPSAPRRRAQANGGGSIAHIAKSRRRASACRLSKPSSRPHPFRLLLLSRHGTLLSPTALLLSPPKSRANLNPEESLSLLSALG</sequence>
<gene>
    <name evidence="1" type="ORF">HPB50_018232</name>
</gene>
<accession>A0ACB7SR28</accession>
<comment type="caution">
    <text evidence="1">The sequence shown here is derived from an EMBL/GenBank/DDBJ whole genome shotgun (WGS) entry which is preliminary data.</text>
</comment>